<dbReference type="Pfam" id="PF13751">
    <property type="entry name" value="DDE_Tnp_1_6"/>
    <property type="match status" value="1"/>
</dbReference>
<evidence type="ECO:0000259" key="1">
    <source>
        <dbReference type="Pfam" id="PF13751"/>
    </source>
</evidence>
<dbReference type="EMBL" id="WKPJ01000003">
    <property type="protein sequence ID" value="MSA88295.1"/>
    <property type="molecule type" value="Genomic_DNA"/>
</dbReference>
<dbReference type="InterPro" id="IPR025668">
    <property type="entry name" value="Tnp_DDE_dom"/>
</dbReference>
<keyword evidence="5" id="KW-1185">Reference proteome</keyword>
<dbReference type="PANTHER" id="PTHR33408">
    <property type="entry name" value="TRANSPOSASE"/>
    <property type="match status" value="1"/>
</dbReference>
<feature type="domain" description="Transposase DDE" evidence="1">
    <location>
        <begin position="390"/>
        <end position="514"/>
    </location>
</feature>
<name>A0A6N7S3S5_9FIRM</name>
<reference evidence="4 5" key="1">
    <citation type="journal article" date="2019" name="Nat. Med.">
        <title>A library of human gut bacterial isolates paired with longitudinal multiomics data enables mechanistic microbiome research.</title>
        <authorList>
            <person name="Poyet M."/>
            <person name="Groussin M."/>
            <person name="Gibbons S.M."/>
            <person name="Avila-Pacheco J."/>
            <person name="Jiang X."/>
            <person name="Kearney S.M."/>
            <person name="Perrotta A.R."/>
            <person name="Berdy B."/>
            <person name="Zhao S."/>
            <person name="Lieberman T.D."/>
            <person name="Swanson P.K."/>
            <person name="Smith M."/>
            <person name="Roesemann S."/>
            <person name="Alexander J.E."/>
            <person name="Rich S.A."/>
            <person name="Livny J."/>
            <person name="Vlamakis H."/>
            <person name="Clish C."/>
            <person name="Bullock K."/>
            <person name="Deik A."/>
            <person name="Scott J."/>
            <person name="Pierce K.A."/>
            <person name="Xavier R.J."/>
            <person name="Alm E.J."/>
        </authorList>
    </citation>
    <scope>NUCLEOTIDE SEQUENCE [LARGE SCALE GENOMIC DNA]</scope>
    <source>
        <strain evidence="2 4">BIOML-A4</strain>
        <strain evidence="3 5">BIOML-A5</strain>
    </source>
</reference>
<evidence type="ECO:0000313" key="5">
    <source>
        <dbReference type="Proteomes" id="UP000480929"/>
    </source>
</evidence>
<evidence type="ECO:0000313" key="3">
    <source>
        <dbReference type="EMBL" id="MSC32634.1"/>
    </source>
</evidence>
<dbReference type="EMBL" id="WKPI01000007">
    <property type="protein sequence ID" value="MSC32634.1"/>
    <property type="molecule type" value="Genomic_DNA"/>
</dbReference>
<dbReference type="Proteomes" id="UP000433575">
    <property type="component" value="Unassembled WGS sequence"/>
</dbReference>
<evidence type="ECO:0000313" key="2">
    <source>
        <dbReference type="EMBL" id="MSA88295.1"/>
    </source>
</evidence>
<organism evidence="2 4">
    <name type="scientific">Holdemania massiliensis</name>
    <dbReference type="NCBI Taxonomy" id="1468449"/>
    <lineage>
        <taxon>Bacteria</taxon>
        <taxon>Bacillati</taxon>
        <taxon>Bacillota</taxon>
        <taxon>Erysipelotrichia</taxon>
        <taxon>Erysipelotrichales</taxon>
        <taxon>Erysipelotrichaceae</taxon>
        <taxon>Holdemania</taxon>
    </lineage>
</organism>
<dbReference type="AlphaFoldDB" id="A0A6N7S3S5"/>
<protein>
    <submittedName>
        <fullName evidence="2">Transposase</fullName>
    </submittedName>
</protein>
<proteinExistence type="predicted"/>
<dbReference type="PANTHER" id="PTHR33408:SF2">
    <property type="entry name" value="TRANSPOSASE DDE DOMAIN-CONTAINING PROTEIN"/>
    <property type="match status" value="1"/>
</dbReference>
<sequence length="526" mass="61195">MSSTLNPQGNYKGYQTKMLLEISIAQSDFVDMTLFHTIQEVIGRINIEKWIDFHRQRRDAYDPIALLTIILFAYARYGYASLRQLEEMSRYDLRCRLILQGQTPSYKAYQRFINHQLKGSIEELSHQVYLCIQNQKALEEAILMIDGTKFEANANKMTFYWGAWVKRYRPRHWQKAMEIVKQLNRCFKTQRIEVHYSILKEPTLKYLIEIDERLDQWLQEVGAIRKGRGIHPVAKLKRELGKVAKSLFSYALAKDILGERNSFSKTDPDATMMHMKYDYYNHTNVFKPGYNVQIGVNNGYIAYSQISPDVNDMKTAIPFLEGYRKQFGEYPKMVVTDAGYGSFGNYVYAQLHQIQAIMKYPGYQKKKEKVTEKNQFQLLHMKRTEEGVPICPEGYQFEAEKVTVDMKTGFPRTTIHYRNQHCEGCPMRSRCTTSKKGRSARVSPQLEKIQNQVDAVLETEEGRKFMAQRSSQAEGAFGDIKKNFGYSLLRRRGESGVKVELGLVILGYNLRHYHHQKGGKNAEVMK</sequence>
<gene>
    <name evidence="3" type="ORF">GKD88_05825</name>
    <name evidence="2" type="ORF">GKE08_03040</name>
</gene>
<evidence type="ECO:0000313" key="4">
    <source>
        <dbReference type="Proteomes" id="UP000433575"/>
    </source>
</evidence>
<comment type="caution">
    <text evidence="2">The sequence shown here is derived from an EMBL/GenBank/DDBJ whole genome shotgun (WGS) entry which is preliminary data.</text>
</comment>
<accession>A0A6N7S3S5</accession>
<dbReference type="OrthoDB" id="9789070at2"/>
<dbReference type="Proteomes" id="UP000480929">
    <property type="component" value="Unassembled WGS sequence"/>
</dbReference>